<gene>
    <name evidence="1" type="ORF">B0H17DRAFT_935514</name>
</gene>
<dbReference type="EMBL" id="JARKIE010000061">
    <property type="protein sequence ID" value="KAJ7691000.1"/>
    <property type="molecule type" value="Genomic_DNA"/>
</dbReference>
<reference evidence="1" key="1">
    <citation type="submission" date="2023-03" db="EMBL/GenBank/DDBJ databases">
        <title>Massive genome expansion in bonnet fungi (Mycena s.s.) driven by repeated elements and novel gene families across ecological guilds.</title>
        <authorList>
            <consortium name="Lawrence Berkeley National Laboratory"/>
            <person name="Harder C.B."/>
            <person name="Miyauchi S."/>
            <person name="Viragh M."/>
            <person name="Kuo A."/>
            <person name="Thoen E."/>
            <person name="Andreopoulos B."/>
            <person name="Lu D."/>
            <person name="Skrede I."/>
            <person name="Drula E."/>
            <person name="Henrissat B."/>
            <person name="Morin E."/>
            <person name="Kohler A."/>
            <person name="Barry K."/>
            <person name="LaButti K."/>
            <person name="Morin E."/>
            <person name="Salamov A."/>
            <person name="Lipzen A."/>
            <person name="Mereny Z."/>
            <person name="Hegedus B."/>
            <person name="Baldrian P."/>
            <person name="Stursova M."/>
            <person name="Weitz H."/>
            <person name="Taylor A."/>
            <person name="Grigoriev I.V."/>
            <person name="Nagy L.G."/>
            <person name="Martin F."/>
            <person name="Kauserud H."/>
        </authorList>
    </citation>
    <scope>NUCLEOTIDE SEQUENCE</scope>
    <source>
        <strain evidence="1">CBHHK067</strain>
    </source>
</reference>
<dbReference type="Proteomes" id="UP001221757">
    <property type="component" value="Unassembled WGS sequence"/>
</dbReference>
<protein>
    <submittedName>
        <fullName evidence="1">Ribonuclease H-like domain-containing protein</fullName>
    </submittedName>
</protein>
<comment type="caution">
    <text evidence="1">The sequence shown here is derived from an EMBL/GenBank/DDBJ whole genome shotgun (WGS) entry which is preliminary data.</text>
</comment>
<name>A0AAD7GIS9_MYCRO</name>
<organism evidence="1 2">
    <name type="scientific">Mycena rosella</name>
    <name type="common">Pink bonnet</name>
    <name type="synonym">Agaricus rosellus</name>
    <dbReference type="NCBI Taxonomy" id="1033263"/>
    <lineage>
        <taxon>Eukaryota</taxon>
        <taxon>Fungi</taxon>
        <taxon>Dikarya</taxon>
        <taxon>Basidiomycota</taxon>
        <taxon>Agaricomycotina</taxon>
        <taxon>Agaricomycetes</taxon>
        <taxon>Agaricomycetidae</taxon>
        <taxon>Agaricales</taxon>
        <taxon>Marasmiineae</taxon>
        <taxon>Mycenaceae</taxon>
        <taxon>Mycena</taxon>
    </lineage>
</organism>
<evidence type="ECO:0000313" key="1">
    <source>
        <dbReference type="EMBL" id="KAJ7691000.1"/>
    </source>
</evidence>
<dbReference type="AlphaFoldDB" id="A0AAD7GIS9"/>
<dbReference type="SUPFAM" id="SSF53098">
    <property type="entry name" value="Ribonuclease H-like"/>
    <property type="match status" value="1"/>
</dbReference>
<dbReference type="InterPro" id="IPR012337">
    <property type="entry name" value="RNaseH-like_sf"/>
</dbReference>
<proteinExistence type="predicted"/>
<keyword evidence="2" id="KW-1185">Reference proteome</keyword>
<evidence type="ECO:0000313" key="2">
    <source>
        <dbReference type="Proteomes" id="UP001221757"/>
    </source>
</evidence>
<sequence>MWDLPQQEEFAQDLCKLFVACNISWNSASNAQLNLFFSKYVSEAKIPDRRVLSGRVLDLLAAEAEAGMKSKVAGRFGTGQCDGWQTNAKAAVVTTSVTVDATLYINATHDISPDRKTSDNLLQIVLEDITYCEERGIIMVGYCTDGGGDARGMRVRLKRLKPKLTVPPCWGHQVNLVVGEVLEIEIPCMLSVDEGLDIVKWFTNHSRAIGLLAHQQKLTERFEKTHRILRLIFPVISRWIYHFLAVRRILTVSPPMRVLHLQHHEVLIECAGPKADARAKAEEILAPIDNPQFWKNLTEVKILLEPLAVAAKCMQAPDAGLDQVLLMLGNLYRIYGAPEINSHVFILAVYLNPYICCAAFSTKNPVVKPINLYQIAKRLFHRFFDVEPNFDFHEAFFDYSKDLREFSSQYMNLAEMKQLYQRENKRVSITKVWEQLDTGESNGHNGLVKLALWVLSIVANSAGSERGFSKFGLFLTELRSQLSVQKVKKMTNVDMDLKRQHDELGLTTDRIKRKFVHFAEQYVGEGNGANGMDYDTADSFASLTTQLRDDLTNSRNAPIDEEDNGDDEEIPVIHSRSNYTLKELFQYPANGTESLEYGLGFYWEGGVKDLQDEMELYDIVMEDMDS</sequence>
<accession>A0AAD7GIS9</accession>